<name>A0A7J6VES0_THATH</name>
<dbReference type="Proteomes" id="UP000554482">
    <property type="component" value="Unassembled WGS sequence"/>
</dbReference>
<accession>A0A7J6VES0</accession>
<protein>
    <submittedName>
        <fullName evidence="1">Uncharacterized protein</fullName>
    </submittedName>
</protein>
<organism evidence="1 2">
    <name type="scientific">Thalictrum thalictroides</name>
    <name type="common">Rue-anemone</name>
    <name type="synonym">Anemone thalictroides</name>
    <dbReference type="NCBI Taxonomy" id="46969"/>
    <lineage>
        <taxon>Eukaryota</taxon>
        <taxon>Viridiplantae</taxon>
        <taxon>Streptophyta</taxon>
        <taxon>Embryophyta</taxon>
        <taxon>Tracheophyta</taxon>
        <taxon>Spermatophyta</taxon>
        <taxon>Magnoliopsida</taxon>
        <taxon>Ranunculales</taxon>
        <taxon>Ranunculaceae</taxon>
        <taxon>Thalictroideae</taxon>
        <taxon>Thalictrum</taxon>
    </lineage>
</organism>
<evidence type="ECO:0000313" key="1">
    <source>
        <dbReference type="EMBL" id="KAF5183579.1"/>
    </source>
</evidence>
<keyword evidence="2" id="KW-1185">Reference proteome</keyword>
<dbReference type="AlphaFoldDB" id="A0A7J6VES0"/>
<sequence>MIQAPPIYYCVCLLLHHHLHASFAFDQGLIDEICHYHTTIDYKFCNCTLAEDPRAAATTKEGADFSQALRILLLQRITSHSVMSNVMCTEVSTMALNVSTVLPAPVQRSQPWR</sequence>
<evidence type="ECO:0000313" key="2">
    <source>
        <dbReference type="Proteomes" id="UP000554482"/>
    </source>
</evidence>
<comment type="caution">
    <text evidence="1">The sequence shown here is derived from an EMBL/GenBank/DDBJ whole genome shotgun (WGS) entry which is preliminary data.</text>
</comment>
<dbReference type="EMBL" id="JABWDY010033224">
    <property type="protein sequence ID" value="KAF5183579.1"/>
    <property type="molecule type" value="Genomic_DNA"/>
</dbReference>
<gene>
    <name evidence="1" type="ORF">FRX31_026831</name>
</gene>
<reference evidence="1 2" key="1">
    <citation type="submission" date="2020-06" db="EMBL/GenBank/DDBJ databases">
        <title>Transcriptomic and genomic resources for Thalictrum thalictroides and T. hernandezii: Facilitating candidate gene discovery in an emerging model plant lineage.</title>
        <authorList>
            <person name="Arias T."/>
            <person name="Riano-Pachon D.M."/>
            <person name="Di Stilio V.S."/>
        </authorList>
    </citation>
    <scope>NUCLEOTIDE SEQUENCE [LARGE SCALE GENOMIC DNA]</scope>
    <source>
        <strain evidence="2">cv. WT478/WT964</strain>
        <tissue evidence="1">Leaves</tissue>
    </source>
</reference>
<proteinExistence type="predicted"/>